<keyword evidence="2" id="KW-0812">Transmembrane</keyword>
<keyword evidence="5" id="KW-1185">Reference proteome</keyword>
<reference evidence="4 5" key="1">
    <citation type="journal article" date="2019" name="Int. J. Syst. Evol. Microbiol.">
        <title>The Global Catalogue of Microorganisms (GCM) 10K type strain sequencing project: providing services to taxonomists for standard genome sequencing and annotation.</title>
        <authorList>
            <consortium name="The Broad Institute Genomics Platform"/>
            <consortium name="The Broad Institute Genome Sequencing Center for Infectious Disease"/>
            <person name="Wu L."/>
            <person name="Ma J."/>
        </authorList>
    </citation>
    <scope>NUCLEOTIDE SEQUENCE [LARGE SCALE GENOMIC DNA]</scope>
    <source>
        <strain evidence="4 5">JCM 4505</strain>
    </source>
</reference>
<evidence type="ECO:0000256" key="2">
    <source>
        <dbReference type="SAM" id="Phobius"/>
    </source>
</evidence>
<feature type="transmembrane region" description="Helical" evidence="2">
    <location>
        <begin position="106"/>
        <end position="128"/>
    </location>
</feature>
<evidence type="ECO:0000259" key="3">
    <source>
        <dbReference type="Pfam" id="PF04982"/>
    </source>
</evidence>
<dbReference type="InterPro" id="IPR007065">
    <property type="entry name" value="HPP"/>
</dbReference>
<feature type="transmembrane region" description="Helical" evidence="2">
    <location>
        <begin position="164"/>
        <end position="197"/>
    </location>
</feature>
<dbReference type="Pfam" id="PF04982">
    <property type="entry name" value="TM_HPP"/>
    <property type="match status" value="1"/>
</dbReference>
<evidence type="ECO:0000256" key="1">
    <source>
        <dbReference type="SAM" id="MobiDB-lite"/>
    </source>
</evidence>
<evidence type="ECO:0000313" key="4">
    <source>
        <dbReference type="EMBL" id="GAA0288156.1"/>
    </source>
</evidence>
<gene>
    <name evidence="4" type="ORF">GCM10010302_28140</name>
</gene>
<dbReference type="EMBL" id="BAAABV010000015">
    <property type="protein sequence ID" value="GAA0288156.1"/>
    <property type="molecule type" value="Genomic_DNA"/>
</dbReference>
<sequence length="254" mass="25970">MVMPAAPSLPPGAVGPAPVRIRIRIRITGAYPRRPAAHGWSIQSCPERDGRTHPGRAARRPVDHQGGRGRPPPSCPGPAPKSRSRMPAPTRIPTVPGAPPRPSAVAAFHSVSAATTVLLALVAIGAAIHEPVLIPPLAASAALVHSAPTLPLAQPRGVIIGHMIGAACGYAVLAAAGGSAWAAAVAAGLTLALLTLARTPHSPAVATAVVTVLQAPAPGRFVPLLFGSTVLLVLTGYAGSRIRRTAPRYPAYWW</sequence>
<keyword evidence="2" id="KW-1133">Transmembrane helix</keyword>
<feature type="compositionally biased region" description="Pro residues" evidence="1">
    <location>
        <begin position="70"/>
        <end position="79"/>
    </location>
</feature>
<accession>A0ABN0VDE0</accession>
<organism evidence="4 5">
    <name type="scientific">Streptomyces polychromogenes</name>
    <dbReference type="NCBI Taxonomy" id="67342"/>
    <lineage>
        <taxon>Bacteria</taxon>
        <taxon>Bacillati</taxon>
        <taxon>Actinomycetota</taxon>
        <taxon>Actinomycetes</taxon>
        <taxon>Kitasatosporales</taxon>
        <taxon>Streptomycetaceae</taxon>
        <taxon>Streptomyces</taxon>
    </lineage>
</organism>
<dbReference type="InterPro" id="IPR058581">
    <property type="entry name" value="TM_HPP"/>
</dbReference>
<dbReference type="Proteomes" id="UP001501867">
    <property type="component" value="Unassembled WGS sequence"/>
</dbReference>
<keyword evidence="2" id="KW-0472">Membrane</keyword>
<proteinExistence type="predicted"/>
<name>A0ABN0VDE0_9ACTN</name>
<protein>
    <recommendedName>
        <fullName evidence="3">HPP transmembrane region domain-containing protein</fullName>
    </recommendedName>
</protein>
<feature type="domain" description="HPP transmembrane region" evidence="3">
    <location>
        <begin position="100"/>
        <end position="247"/>
    </location>
</feature>
<feature type="region of interest" description="Disordered" evidence="1">
    <location>
        <begin position="36"/>
        <end position="98"/>
    </location>
</feature>
<feature type="transmembrane region" description="Helical" evidence="2">
    <location>
        <begin position="217"/>
        <end position="238"/>
    </location>
</feature>
<dbReference type="PANTHER" id="PTHR33741:SF5">
    <property type="entry name" value="TRANSMEMBRANE PROTEIN DDB_G0269096-RELATED"/>
    <property type="match status" value="1"/>
</dbReference>
<evidence type="ECO:0000313" key="5">
    <source>
        <dbReference type="Proteomes" id="UP001501867"/>
    </source>
</evidence>
<comment type="caution">
    <text evidence="4">The sequence shown here is derived from an EMBL/GenBank/DDBJ whole genome shotgun (WGS) entry which is preliminary data.</text>
</comment>
<dbReference type="PANTHER" id="PTHR33741">
    <property type="entry name" value="TRANSMEMBRANE PROTEIN DDB_G0269096-RELATED"/>
    <property type="match status" value="1"/>
</dbReference>